<evidence type="ECO:0000313" key="13">
    <source>
        <dbReference type="EMBL" id="KAG7335557.1"/>
    </source>
</evidence>
<feature type="chain" id="PRO_5038388313" evidence="12">
    <location>
        <begin position="24"/>
        <end position="202"/>
    </location>
</feature>
<dbReference type="GO" id="GO:0031623">
    <property type="term" value="P:receptor internalization"/>
    <property type="evidence" value="ECO:0007669"/>
    <property type="project" value="TreeGrafter"/>
</dbReference>
<evidence type="ECO:0000256" key="11">
    <source>
        <dbReference type="SAM" id="Phobius"/>
    </source>
</evidence>
<evidence type="ECO:0000256" key="3">
    <source>
        <dbReference type="ARBA" id="ARBA00022448"/>
    </source>
</evidence>
<gene>
    <name evidence="13" type="ORF">KOW79_000250</name>
</gene>
<keyword evidence="7 11" id="KW-1133">Transmembrane helix</keyword>
<dbReference type="GO" id="GO:0007186">
    <property type="term" value="P:G protein-coupled receptor signaling pathway"/>
    <property type="evidence" value="ECO:0007669"/>
    <property type="project" value="TreeGrafter"/>
</dbReference>
<comment type="subcellular location">
    <subcellularLocation>
        <location evidence="1">Cell membrane</location>
        <topology evidence="1">Single-pass type I membrane protein</topology>
    </subcellularLocation>
</comment>
<dbReference type="GO" id="GO:0043235">
    <property type="term" value="C:receptor complex"/>
    <property type="evidence" value="ECO:0007669"/>
    <property type="project" value="TreeGrafter"/>
</dbReference>
<dbReference type="InterPro" id="IPR006985">
    <property type="entry name" value="RAMP"/>
</dbReference>
<evidence type="ECO:0000256" key="5">
    <source>
        <dbReference type="ARBA" id="ARBA00022692"/>
    </source>
</evidence>
<dbReference type="GO" id="GO:0015026">
    <property type="term" value="F:coreceptor activity"/>
    <property type="evidence" value="ECO:0007669"/>
    <property type="project" value="InterPro"/>
</dbReference>
<keyword evidence="8 11" id="KW-0472">Membrane</keyword>
<dbReference type="GO" id="GO:0009986">
    <property type="term" value="C:cell surface"/>
    <property type="evidence" value="ECO:0007669"/>
    <property type="project" value="TreeGrafter"/>
</dbReference>
<keyword evidence="9" id="KW-1015">Disulfide bond</keyword>
<reference evidence="13 14" key="1">
    <citation type="submission" date="2021-06" db="EMBL/GenBank/DDBJ databases">
        <title>Chromosome-level genome assembly of the red-tail catfish (Hemibagrus wyckioides).</title>
        <authorList>
            <person name="Shao F."/>
        </authorList>
    </citation>
    <scope>NUCLEOTIDE SEQUENCE [LARGE SCALE GENOMIC DNA]</scope>
    <source>
        <strain evidence="13">EC202008001</strain>
        <tissue evidence="13">Blood</tissue>
    </source>
</reference>
<evidence type="ECO:0000256" key="4">
    <source>
        <dbReference type="ARBA" id="ARBA00022475"/>
    </source>
</evidence>
<dbReference type="OrthoDB" id="9416539at2759"/>
<dbReference type="InterPro" id="IPR038126">
    <property type="entry name" value="RAMP_sf"/>
</dbReference>
<dbReference type="GO" id="GO:0005886">
    <property type="term" value="C:plasma membrane"/>
    <property type="evidence" value="ECO:0007669"/>
    <property type="project" value="UniProtKB-SubCell"/>
</dbReference>
<dbReference type="GO" id="GO:0072659">
    <property type="term" value="P:protein localization to plasma membrane"/>
    <property type="evidence" value="ECO:0007669"/>
    <property type="project" value="TreeGrafter"/>
</dbReference>
<feature type="signal peptide" evidence="12">
    <location>
        <begin position="1"/>
        <end position="23"/>
    </location>
</feature>
<dbReference type="GO" id="GO:0006886">
    <property type="term" value="P:intracellular protein transport"/>
    <property type="evidence" value="ECO:0007669"/>
    <property type="project" value="InterPro"/>
</dbReference>
<keyword evidence="3" id="KW-0813">Transport</keyword>
<evidence type="ECO:0000256" key="1">
    <source>
        <dbReference type="ARBA" id="ARBA00004251"/>
    </source>
</evidence>
<sequence length="202" mass="23305">MLHVISGLLSLLLDLALISGHTAEIPPIRSEDGVKNAMTKLHNSSHIPGVNEKIFDEYTKDNATFEDQESFQNQEKIHHFGKCNETLLRIIGEEYCLDHFYFLMSELREEDWCNWEMVLSYYNYLTHCMEEICAKLALCYYPNPVVQNMFVNVHEKYFSLCGTKEEVLPDAPARVVLVLTLLPVSVIPILVYMVIWKSSVID</sequence>
<dbReference type="GO" id="GO:0008277">
    <property type="term" value="P:regulation of G protein-coupled receptor signaling pathway"/>
    <property type="evidence" value="ECO:0007669"/>
    <property type="project" value="InterPro"/>
</dbReference>
<dbReference type="PANTHER" id="PTHR14076:SF9">
    <property type="entry name" value="RECEPTOR ACTIVITY-MODIFYING PROTEIN 2"/>
    <property type="match status" value="1"/>
</dbReference>
<keyword evidence="6 12" id="KW-0732">Signal</keyword>
<name>A0A9D3SSZ0_9TELE</name>
<evidence type="ECO:0000256" key="10">
    <source>
        <dbReference type="ARBA" id="ARBA00023170"/>
    </source>
</evidence>
<evidence type="ECO:0000256" key="7">
    <source>
        <dbReference type="ARBA" id="ARBA00022989"/>
    </source>
</evidence>
<accession>A0A9D3SSZ0</accession>
<evidence type="ECO:0000256" key="2">
    <source>
        <dbReference type="ARBA" id="ARBA00007087"/>
    </source>
</evidence>
<dbReference type="EMBL" id="JAHKSW010000001">
    <property type="protein sequence ID" value="KAG7335557.1"/>
    <property type="molecule type" value="Genomic_DNA"/>
</dbReference>
<comment type="caution">
    <text evidence="13">The sequence shown here is derived from an EMBL/GenBank/DDBJ whole genome shotgun (WGS) entry which is preliminary data.</text>
</comment>
<comment type="similarity">
    <text evidence="2">Belongs to the RAMP family.</text>
</comment>
<dbReference type="Pfam" id="PF04901">
    <property type="entry name" value="RAMP"/>
    <property type="match status" value="1"/>
</dbReference>
<organism evidence="13 14">
    <name type="scientific">Hemibagrus wyckioides</name>
    <dbReference type="NCBI Taxonomy" id="337641"/>
    <lineage>
        <taxon>Eukaryota</taxon>
        <taxon>Metazoa</taxon>
        <taxon>Chordata</taxon>
        <taxon>Craniata</taxon>
        <taxon>Vertebrata</taxon>
        <taxon>Euteleostomi</taxon>
        <taxon>Actinopterygii</taxon>
        <taxon>Neopterygii</taxon>
        <taxon>Teleostei</taxon>
        <taxon>Ostariophysi</taxon>
        <taxon>Siluriformes</taxon>
        <taxon>Bagridae</taxon>
        <taxon>Hemibagrus</taxon>
    </lineage>
</organism>
<proteinExistence type="inferred from homology"/>
<evidence type="ECO:0000256" key="9">
    <source>
        <dbReference type="ARBA" id="ARBA00023157"/>
    </source>
</evidence>
<keyword evidence="4" id="KW-1003">Cell membrane</keyword>
<keyword evidence="10" id="KW-0675">Receptor</keyword>
<dbReference type="Gene3D" id="1.10.150.510">
    <property type="entry name" value="Receptor activity modifying family"/>
    <property type="match status" value="1"/>
</dbReference>
<protein>
    <submittedName>
        <fullName evidence="13">Uncharacterized protein</fullName>
    </submittedName>
</protein>
<keyword evidence="5 11" id="KW-0812">Transmembrane</keyword>
<dbReference type="Proteomes" id="UP000824219">
    <property type="component" value="Linkage Group LG01"/>
</dbReference>
<feature type="transmembrane region" description="Helical" evidence="11">
    <location>
        <begin position="175"/>
        <end position="196"/>
    </location>
</feature>
<evidence type="ECO:0000256" key="6">
    <source>
        <dbReference type="ARBA" id="ARBA00022729"/>
    </source>
</evidence>
<dbReference type="GO" id="GO:0001525">
    <property type="term" value="P:angiogenesis"/>
    <property type="evidence" value="ECO:0007669"/>
    <property type="project" value="TreeGrafter"/>
</dbReference>
<keyword evidence="14" id="KW-1185">Reference proteome</keyword>
<dbReference type="GO" id="GO:0032870">
    <property type="term" value="P:cellular response to hormone stimulus"/>
    <property type="evidence" value="ECO:0007669"/>
    <property type="project" value="TreeGrafter"/>
</dbReference>
<dbReference type="AlphaFoldDB" id="A0A9D3SSZ0"/>
<evidence type="ECO:0000313" key="14">
    <source>
        <dbReference type="Proteomes" id="UP000824219"/>
    </source>
</evidence>
<evidence type="ECO:0000256" key="8">
    <source>
        <dbReference type="ARBA" id="ARBA00023136"/>
    </source>
</evidence>
<dbReference type="PANTHER" id="PTHR14076">
    <property type="entry name" value="RECEPTOR ACTIVITY MODIFYING PROTEIN RAMP"/>
    <property type="match status" value="1"/>
</dbReference>
<evidence type="ECO:0000256" key="12">
    <source>
        <dbReference type="SAM" id="SignalP"/>
    </source>
</evidence>
<dbReference type="GO" id="GO:0006816">
    <property type="term" value="P:calcium ion transport"/>
    <property type="evidence" value="ECO:0007669"/>
    <property type="project" value="TreeGrafter"/>
</dbReference>